<dbReference type="Gene3D" id="3.30.40.10">
    <property type="entry name" value="Zinc/RING finger domain, C3HC4 (zinc finger)"/>
    <property type="match status" value="1"/>
</dbReference>
<feature type="compositionally biased region" description="Low complexity" evidence="1">
    <location>
        <begin position="20"/>
        <end position="36"/>
    </location>
</feature>
<name>A0ABR3G8L8_9PEZI</name>
<evidence type="ECO:0000313" key="2">
    <source>
        <dbReference type="EMBL" id="KAL0632295.1"/>
    </source>
</evidence>
<feature type="region of interest" description="Disordered" evidence="1">
    <location>
        <begin position="202"/>
        <end position="281"/>
    </location>
</feature>
<feature type="compositionally biased region" description="Polar residues" evidence="1">
    <location>
        <begin position="10"/>
        <end position="19"/>
    </location>
</feature>
<protein>
    <submittedName>
        <fullName evidence="2">Uncharacterized protein</fullName>
    </submittedName>
</protein>
<feature type="region of interest" description="Disordered" evidence="1">
    <location>
        <begin position="1"/>
        <end position="113"/>
    </location>
</feature>
<organism evidence="2 3">
    <name type="scientific">Discina gigas</name>
    <dbReference type="NCBI Taxonomy" id="1032678"/>
    <lineage>
        <taxon>Eukaryota</taxon>
        <taxon>Fungi</taxon>
        <taxon>Dikarya</taxon>
        <taxon>Ascomycota</taxon>
        <taxon>Pezizomycotina</taxon>
        <taxon>Pezizomycetes</taxon>
        <taxon>Pezizales</taxon>
        <taxon>Discinaceae</taxon>
        <taxon>Discina</taxon>
    </lineage>
</organism>
<dbReference type="InterPro" id="IPR013083">
    <property type="entry name" value="Znf_RING/FYVE/PHD"/>
</dbReference>
<sequence>MAKKKAGRRSNGQRGPQNQNQTASSPSNTASASQESPTAPQSPLPGPGQLSQLGEGVEPERTSPPESTAPMPDPDPSDGFQLVVGRRRPMRPTYGREVVASGSQEHYRGGQYSSEQRLDSYMSFLIDRIRQGIEGVELDEAFAEIYRVLGPRYLASVDAVEMETEYGGSSEVGTSEYSTLWDTDVAPARRESAPLAISIDNDEHFPSLGASRPPQHNHASSSGGHGHRLPWATVSRLDPPVSPRHVSSAVPLLSPQSPIKTQINKPPSQPSKPSPKVPNTSPIHLRKLAEEASVLLELYSKSTLDSNNAETTQFIASAFQSISTINRHHRILALSQNGAAQKRAEKDDLTVDPECIICCSEAADTVLVPCHHLVLCAVSFDLSTDSL</sequence>
<feature type="compositionally biased region" description="Pro residues" evidence="1">
    <location>
        <begin position="267"/>
        <end position="276"/>
    </location>
</feature>
<gene>
    <name evidence="2" type="ORF">Q9L58_008815</name>
</gene>
<dbReference type="Proteomes" id="UP001447188">
    <property type="component" value="Unassembled WGS sequence"/>
</dbReference>
<proteinExistence type="predicted"/>
<dbReference type="EMBL" id="JBBBZM010000176">
    <property type="protein sequence ID" value="KAL0632295.1"/>
    <property type="molecule type" value="Genomic_DNA"/>
</dbReference>
<feature type="compositionally biased region" description="Polar residues" evidence="1">
    <location>
        <begin position="254"/>
        <end position="264"/>
    </location>
</feature>
<accession>A0ABR3G8L8</accession>
<reference evidence="2 3" key="1">
    <citation type="submission" date="2024-02" db="EMBL/GenBank/DDBJ databases">
        <title>Discinaceae phylogenomics.</title>
        <authorList>
            <person name="Dirks A.C."/>
            <person name="James T.Y."/>
        </authorList>
    </citation>
    <scope>NUCLEOTIDE SEQUENCE [LARGE SCALE GENOMIC DNA]</scope>
    <source>
        <strain evidence="2 3">ACD0624</strain>
    </source>
</reference>
<evidence type="ECO:0000256" key="1">
    <source>
        <dbReference type="SAM" id="MobiDB-lite"/>
    </source>
</evidence>
<comment type="caution">
    <text evidence="2">The sequence shown here is derived from an EMBL/GenBank/DDBJ whole genome shotgun (WGS) entry which is preliminary data.</text>
</comment>
<keyword evidence="3" id="KW-1185">Reference proteome</keyword>
<evidence type="ECO:0000313" key="3">
    <source>
        <dbReference type="Proteomes" id="UP001447188"/>
    </source>
</evidence>